<organism evidence="12 13">
    <name type="scientific">Candidatus Gallimonas intestinavium</name>
    <dbReference type="NCBI Taxonomy" id="2838603"/>
    <lineage>
        <taxon>Bacteria</taxon>
        <taxon>Bacillati</taxon>
        <taxon>Bacillota</taxon>
        <taxon>Clostridia</taxon>
        <taxon>Candidatus Gallimonas</taxon>
    </lineage>
</organism>
<evidence type="ECO:0000256" key="1">
    <source>
        <dbReference type="ARBA" id="ARBA00004980"/>
    </source>
</evidence>
<dbReference type="GO" id="GO:0016114">
    <property type="term" value="P:terpenoid biosynthetic process"/>
    <property type="evidence" value="ECO:0007669"/>
    <property type="project" value="UniProtKB-UniRule"/>
</dbReference>
<proteinExistence type="inferred from homology"/>
<dbReference type="Gene3D" id="3.40.50.920">
    <property type="match status" value="1"/>
</dbReference>
<dbReference type="HAMAP" id="MF_00315">
    <property type="entry name" value="DXP_synth"/>
    <property type="match status" value="1"/>
</dbReference>
<feature type="binding site" evidence="10">
    <location>
        <position position="266"/>
    </location>
    <ligand>
        <name>thiamine diphosphate</name>
        <dbReference type="ChEBI" id="CHEBI:58937"/>
    </ligand>
</feature>
<keyword evidence="7 10" id="KW-0784">Thiamine biosynthesis</keyword>
<accession>A0A9D2G5M9</accession>
<dbReference type="Pfam" id="PF02780">
    <property type="entry name" value="Transketolase_C"/>
    <property type="match status" value="1"/>
</dbReference>
<evidence type="ECO:0000256" key="4">
    <source>
        <dbReference type="ARBA" id="ARBA00022679"/>
    </source>
</evidence>
<gene>
    <name evidence="10 12" type="primary">dxs</name>
    <name evidence="12" type="ORF">H9964_05775</name>
</gene>
<feature type="binding site" evidence="10">
    <location>
        <position position="170"/>
    </location>
    <ligand>
        <name>Mg(2+)</name>
        <dbReference type="ChEBI" id="CHEBI:18420"/>
    </ligand>
</feature>
<dbReference type="InterPro" id="IPR033248">
    <property type="entry name" value="Transketolase_C"/>
</dbReference>
<keyword evidence="5 10" id="KW-0479">Metal-binding</keyword>
<dbReference type="GO" id="GO:0019288">
    <property type="term" value="P:isopentenyl diphosphate biosynthetic process, methylerythritol 4-phosphate pathway"/>
    <property type="evidence" value="ECO:0007669"/>
    <property type="project" value="TreeGrafter"/>
</dbReference>
<keyword evidence="9 10" id="KW-0414">Isoprene biosynthesis</keyword>
<dbReference type="InterPro" id="IPR029061">
    <property type="entry name" value="THDP-binding"/>
</dbReference>
<feature type="domain" description="Transketolase-like pyrimidine-binding" evidence="11">
    <location>
        <begin position="287"/>
        <end position="451"/>
    </location>
</feature>
<comment type="caution">
    <text evidence="12">The sequence shown here is derived from an EMBL/GenBank/DDBJ whole genome shotgun (WGS) entry which is preliminary data.</text>
</comment>
<feature type="binding site" evidence="10">
    <location>
        <position position="141"/>
    </location>
    <ligand>
        <name>Mg(2+)</name>
        <dbReference type="ChEBI" id="CHEBI:18420"/>
    </ligand>
</feature>
<dbReference type="Pfam" id="PF02779">
    <property type="entry name" value="Transket_pyr"/>
    <property type="match status" value="1"/>
</dbReference>
<evidence type="ECO:0000256" key="9">
    <source>
        <dbReference type="ARBA" id="ARBA00023229"/>
    </source>
</evidence>
<name>A0A9D2G5M9_9FIRM</name>
<feature type="binding site" evidence="10">
    <location>
        <begin position="110"/>
        <end position="112"/>
    </location>
    <ligand>
        <name>thiamine diphosphate</name>
        <dbReference type="ChEBI" id="CHEBI:58937"/>
    </ligand>
</feature>
<evidence type="ECO:0000259" key="11">
    <source>
        <dbReference type="SMART" id="SM00861"/>
    </source>
</evidence>
<evidence type="ECO:0000256" key="8">
    <source>
        <dbReference type="ARBA" id="ARBA00023052"/>
    </source>
</evidence>
<reference evidence="12" key="1">
    <citation type="journal article" date="2021" name="PeerJ">
        <title>Extensive microbial diversity within the chicken gut microbiome revealed by metagenomics and culture.</title>
        <authorList>
            <person name="Gilroy R."/>
            <person name="Ravi A."/>
            <person name="Getino M."/>
            <person name="Pursley I."/>
            <person name="Horton D.L."/>
            <person name="Alikhan N.F."/>
            <person name="Baker D."/>
            <person name="Gharbi K."/>
            <person name="Hall N."/>
            <person name="Watson M."/>
            <person name="Adriaenssens E.M."/>
            <person name="Foster-Nyarko E."/>
            <person name="Jarju S."/>
            <person name="Secka A."/>
            <person name="Antonio M."/>
            <person name="Oren A."/>
            <person name="Chaudhuri R.R."/>
            <person name="La Ragione R."/>
            <person name="Hildebrand F."/>
            <person name="Pallen M.J."/>
        </authorList>
    </citation>
    <scope>NUCLEOTIDE SEQUENCE</scope>
    <source>
        <strain evidence="12">ChiW7-2402</strain>
    </source>
</reference>
<dbReference type="GO" id="GO:0030976">
    <property type="term" value="F:thiamine pyrophosphate binding"/>
    <property type="evidence" value="ECO:0007669"/>
    <property type="project" value="UniProtKB-UniRule"/>
</dbReference>
<evidence type="ECO:0000256" key="6">
    <source>
        <dbReference type="ARBA" id="ARBA00022842"/>
    </source>
</evidence>
<comment type="cofactor">
    <cofactor evidence="10">
        <name>thiamine diphosphate</name>
        <dbReference type="ChEBI" id="CHEBI:58937"/>
    </cofactor>
    <text evidence="10">Binds 1 thiamine pyrophosphate per subunit.</text>
</comment>
<evidence type="ECO:0000256" key="3">
    <source>
        <dbReference type="ARBA" id="ARBA00011738"/>
    </source>
</evidence>
<comment type="similarity">
    <text evidence="2 10">Belongs to the transketolase family. DXPS subfamily.</text>
</comment>
<comment type="catalytic activity">
    <reaction evidence="10">
        <text>D-glyceraldehyde 3-phosphate + pyruvate + H(+) = 1-deoxy-D-xylulose 5-phosphate + CO2</text>
        <dbReference type="Rhea" id="RHEA:12605"/>
        <dbReference type="ChEBI" id="CHEBI:15361"/>
        <dbReference type="ChEBI" id="CHEBI:15378"/>
        <dbReference type="ChEBI" id="CHEBI:16526"/>
        <dbReference type="ChEBI" id="CHEBI:57792"/>
        <dbReference type="ChEBI" id="CHEBI:59776"/>
        <dbReference type="EC" id="2.2.1.7"/>
    </reaction>
</comment>
<evidence type="ECO:0000256" key="10">
    <source>
        <dbReference type="HAMAP-Rule" id="MF_00315"/>
    </source>
</evidence>
<dbReference type="InterPro" id="IPR005477">
    <property type="entry name" value="Dxylulose-5-P_synthase"/>
</dbReference>
<keyword evidence="6 10" id="KW-0460">Magnesium</keyword>
<evidence type="ECO:0000256" key="2">
    <source>
        <dbReference type="ARBA" id="ARBA00011081"/>
    </source>
</evidence>
<keyword evidence="8 10" id="KW-0786">Thiamine pyrophosphate</keyword>
<comment type="subunit">
    <text evidence="3 10">Homodimer.</text>
</comment>
<dbReference type="GO" id="GO:0008661">
    <property type="term" value="F:1-deoxy-D-xylulose-5-phosphate synthase activity"/>
    <property type="evidence" value="ECO:0007669"/>
    <property type="project" value="UniProtKB-UniRule"/>
</dbReference>
<dbReference type="PANTHER" id="PTHR43322">
    <property type="entry name" value="1-D-DEOXYXYLULOSE 5-PHOSPHATE SYNTHASE-RELATED"/>
    <property type="match status" value="1"/>
</dbReference>
<feature type="binding site" evidence="10">
    <location>
        <begin position="142"/>
        <end position="143"/>
    </location>
    <ligand>
        <name>thiamine diphosphate</name>
        <dbReference type="ChEBI" id="CHEBI:58937"/>
    </ligand>
</feature>
<dbReference type="SUPFAM" id="SSF52922">
    <property type="entry name" value="TK C-terminal domain-like"/>
    <property type="match status" value="1"/>
</dbReference>
<dbReference type="Pfam" id="PF13292">
    <property type="entry name" value="DXP_synthase_N"/>
    <property type="match status" value="1"/>
</dbReference>
<keyword evidence="4 10" id="KW-0808">Transferase</keyword>
<dbReference type="SMART" id="SM00861">
    <property type="entry name" value="Transket_pyr"/>
    <property type="match status" value="1"/>
</dbReference>
<comment type="cofactor">
    <cofactor evidence="10">
        <name>Mg(2+)</name>
        <dbReference type="ChEBI" id="CHEBI:18420"/>
    </cofactor>
    <text evidence="10">Binds 1 Mg(2+) ion per subunit.</text>
</comment>
<comment type="pathway">
    <text evidence="1 10">Metabolic intermediate biosynthesis; 1-deoxy-D-xylulose 5-phosphate biosynthesis; 1-deoxy-D-xylulose 5-phosphate from D-glyceraldehyde 3-phosphate and pyruvate: step 1/1.</text>
</comment>
<dbReference type="CDD" id="cd02007">
    <property type="entry name" value="TPP_DXS"/>
    <property type="match status" value="1"/>
</dbReference>
<evidence type="ECO:0000256" key="7">
    <source>
        <dbReference type="ARBA" id="ARBA00022977"/>
    </source>
</evidence>
<dbReference type="SUPFAM" id="SSF52518">
    <property type="entry name" value="Thiamin diphosphate-binding fold (THDP-binding)"/>
    <property type="match status" value="2"/>
</dbReference>
<protein>
    <recommendedName>
        <fullName evidence="10">1-deoxy-D-xylulose-5-phosphate synthase</fullName>
        <ecNumber evidence="10">2.2.1.7</ecNumber>
    </recommendedName>
    <alternativeName>
        <fullName evidence="10">1-deoxyxylulose-5-phosphate synthase</fullName>
        <shortName evidence="10">DXP synthase</shortName>
        <shortName evidence="10">DXPS</shortName>
    </alternativeName>
</protein>
<dbReference type="Gene3D" id="3.40.50.970">
    <property type="match status" value="2"/>
</dbReference>
<dbReference type="InterPro" id="IPR009014">
    <property type="entry name" value="Transketo_C/PFOR_II"/>
</dbReference>
<evidence type="ECO:0000313" key="13">
    <source>
        <dbReference type="Proteomes" id="UP000824102"/>
    </source>
</evidence>
<comment type="function">
    <text evidence="10">Catalyzes the acyloin condensation reaction between C atoms 2 and 3 of pyruvate and glyceraldehyde 3-phosphate to yield 1-deoxy-D-xylulose-5-phosphate (DXP).</text>
</comment>
<evidence type="ECO:0000256" key="5">
    <source>
        <dbReference type="ARBA" id="ARBA00022723"/>
    </source>
</evidence>
<dbReference type="GO" id="GO:0005829">
    <property type="term" value="C:cytosol"/>
    <property type="evidence" value="ECO:0007669"/>
    <property type="project" value="TreeGrafter"/>
</dbReference>
<dbReference type="CDD" id="cd07033">
    <property type="entry name" value="TPP_PYR_DXS_TK_like"/>
    <property type="match status" value="1"/>
</dbReference>
<feature type="binding site" evidence="10">
    <location>
        <position position="69"/>
    </location>
    <ligand>
        <name>thiamine diphosphate</name>
        <dbReference type="ChEBI" id="CHEBI:58937"/>
    </ligand>
</feature>
<dbReference type="PANTHER" id="PTHR43322:SF5">
    <property type="entry name" value="1-DEOXY-D-XYLULOSE-5-PHOSPHATE SYNTHASE, CHLOROPLASTIC"/>
    <property type="match status" value="1"/>
</dbReference>
<dbReference type="EC" id="2.2.1.7" evidence="10"/>
<evidence type="ECO:0000313" key="12">
    <source>
        <dbReference type="EMBL" id="HIZ73068.1"/>
    </source>
</evidence>
<dbReference type="NCBIfam" id="NF003933">
    <property type="entry name" value="PRK05444.2-2"/>
    <property type="match status" value="1"/>
</dbReference>
<dbReference type="EMBL" id="DXBB01000078">
    <property type="protein sequence ID" value="HIZ73068.1"/>
    <property type="molecule type" value="Genomic_DNA"/>
</dbReference>
<dbReference type="InterPro" id="IPR005475">
    <property type="entry name" value="Transketolase-like_Pyr-bd"/>
</dbReference>
<dbReference type="NCBIfam" id="TIGR00204">
    <property type="entry name" value="dxs"/>
    <property type="match status" value="1"/>
</dbReference>
<dbReference type="GO" id="GO:0009228">
    <property type="term" value="P:thiamine biosynthetic process"/>
    <property type="evidence" value="ECO:0007669"/>
    <property type="project" value="UniProtKB-UniRule"/>
</dbReference>
<dbReference type="Proteomes" id="UP000824102">
    <property type="component" value="Unassembled WGS sequence"/>
</dbReference>
<dbReference type="GO" id="GO:0000287">
    <property type="term" value="F:magnesium ion binding"/>
    <property type="evidence" value="ECO:0007669"/>
    <property type="project" value="UniProtKB-UniRule"/>
</dbReference>
<feature type="binding site" evidence="10">
    <location>
        <position position="338"/>
    </location>
    <ligand>
        <name>thiamine diphosphate</name>
        <dbReference type="ChEBI" id="CHEBI:58937"/>
    </ligand>
</feature>
<dbReference type="AlphaFoldDB" id="A0A9D2G5M9"/>
<reference evidence="12" key="2">
    <citation type="submission" date="2021-04" db="EMBL/GenBank/DDBJ databases">
        <authorList>
            <person name="Gilroy R."/>
        </authorList>
    </citation>
    <scope>NUCLEOTIDE SEQUENCE</scope>
    <source>
        <strain evidence="12">ChiW7-2402</strain>
    </source>
</reference>
<feature type="binding site" evidence="10">
    <location>
        <position position="170"/>
    </location>
    <ligand>
        <name>thiamine diphosphate</name>
        <dbReference type="ChEBI" id="CHEBI:58937"/>
    </ligand>
</feature>
<sequence>MREICDGELKNASLSQLKDICRELREEILAAVFACGGHLSSNLGAVELTVALHRVFDFPQDKIIFDVGHQCYAHKLLSGRAGRFRTLRQEGGLSGFPKRSESEYDCYGTGHAGTAISAALGFAKARDLKGEHHNVIALVGDGSFNNGLIYEALNSLSVLNTSVLIVLNDNEMSISKTVGSMAGILEEVRKGQSECSKVSQPVSDRNDPSQDAAEDIRLFERFGLRYMGVVNGHDMGELLTALEEAKSALREGSVLLHVHTRKGYGHPFCENAPTETHGVGKGGETEREFSAALGEELVSLAARDSRVVAVTAAMTDSLGLRRFFDRFPERAFDVGICEEHASILCAALAAAGMRPYYAIYSTFLQRAYDEVIHDVCAQNLPVVFCIDRAGVTGRDGETHQGVFDLSFLLPVPNLTIAVPKDISEFRSMLRMSTQWNGPLAIRYPREGIEGEKQAESPIEFGKFDVLHSTMSDVVLIAAGGRCLDLARRVLQRAWAEGLDATLVHARFVKPLDEALLSGLSAHTVITLEDNVLIGGFGDAVARFYRDSDKKVLSFGYRDCFLPHGAPRDLMREYGLDEEEILTCLREHYAGR</sequence>